<dbReference type="Proteomes" id="UP000005824">
    <property type="component" value="Unassembled WGS sequence"/>
</dbReference>
<evidence type="ECO:0000313" key="3">
    <source>
        <dbReference type="EMBL" id="EDY22052.1"/>
    </source>
</evidence>
<dbReference type="Pfam" id="PF14403">
    <property type="entry name" value="CP_ATPgrasp_2"/>
    <property type="match status" value="1"/>
</dbReference>
<proteinExistence type="predicted"/>
<evidence type="ECO:0000259" key="1">
    <source>
        <dbReference type="Pfam" id="PF04168"/>
    </source>
</evidence>
<sequence>MTSPPVTSVVPSPSGVWAAYHPRAEVFDEMRAADGTVRPHWLPLVQGLERLGREGVRERAESALQLLREHGVTYNVHADGESAERRWELDVLPQIIDAAEWAQLEAGLIQRTKLLNLVLADIYGPQQLLQEGLLPPALLHANPGFLRCCHGIRPPGGLFLSLHAVDLTRAPNGRWWVLSDRTQAPSGVGYALENRAILSRVLPEEFRAAQVQRLASFFRQRKAGLRALAPWTSAPNIVLLTPGTYAETYFEHAYLARFLGYQLVEGSDLTVRDQCVFLKTLEGLQRVDVIIRRVDDTWCDPLELRGDSLLGVPGLVEAARAGNVAISNALGTGAVETTALLAFLPALSRHLLNEELRIPNVATWWCGQQSERDFALGALNKLVTKRAFVGGHGEPSFGGRLGARELEDLAAHIRANPHAYVTQESVALSTAPVWHGNAPEPRPLIMRCYICATVDGFTVMPGALTRVSPSAESPIVSSRYGGGSKDTWVRSSAPTGSAAAVESTAPALRPEVSASHVPSRVVENLFWLGRYAERLEDTTRLLRTALGRLAGEGGPTEEVELTALARWLARTEILDARFADEFTPAELASELRELVFERNRFGTVRELLGRVGFLANNVRDRLSGDTWRILNQLQTDFPATMSRATPGAILHTLHRLIFQLAAFSGMEMENMTRGHAWRFLDIGRRLERAINLVSNVRAVLAADTDGTALAPLLEYTDSTMTYRRRYLARPEMPTTLALLINDVSNPRSLVFQLEILGHHLAALPGADGTRPEQIHFEDLMALLRETDAQDFATQGVLGRARLATRLDEFYEATGQLSDLLTASYFSHVPARVS</sequence>
<protein>
    <submittedName>
        <fullName evidence="3">Uncharacterized protein</fullName>
    </submittedName>
</protein>
<feature type="domain" description="DUF403" evidence="1">
    <location>
        <begin position="518"/>
        <end position="825"/>
    </location>
</feature>
<name>B4CU14_9BACT</name>
<accession>B4CU14</accession>
<evidence type="ECO:0000313" key="4">
    <source>
        <dbReference type="Proteomes" id="UP000005824"/>
    </source>
</evidence>
<gene>
    <name evidence="3" type="ORF">CfE428DRAFT_0177</name>
</gene>
<dbReference type="PANTHER" id="PTHR34595">
    <property type="entry name" value="BLR5612 PROTEIN"/>
    <property type="match status" value="1"/>
</dbReference>
<reference evidence="3 4" key="1">
    <citation type="journal article" date="2011" name="J. Bacteriol.">
        <title>Genome sequence of Chthoniobacter flavus Ellin428, an aerobic heterotrophic soil bacterium.</title>
        <authorList>
            <person name="Kant R."/>
            <person name="van Passel M.W."/>
            <person name="Palva A."/>
            <person name="Lucas S."/>
            <person name="Lapidus A."/>
            <person name="Glavina Del Rio T."/>
            <person name="Dalin E."/>
            <person name="Tice H."/>
            <person name="Bruce D."/>
            <person name="Goodwin L."/>
            <person name="Pitluck S."/>
            <person name="Larimer F.W."/>
            <person name="Land M.L."/>
            <person name="Hauser L."/>
            <person name="Sangwan P."/>
            <person name="de Vos W.M."/>
            <person name="Janssen P.H."/>
            <person name="Smidt H."/>
        </authorList>
    </citation>
    <scope>NUCLEOTIDE SEQUENCE [LARGE SCALE GENOMIC DNA]</scope>
    <source>
        <strain evidence="3 4">Ellin428</strain>
    </source>
</reference>
<comment type="caution">
    <text evidence="3">The sequence shown here is derived from an EMBL/GenBank/DDBJ whole genome shotgun (WGS) entry which is preliminary data.</text>
</comment>
<dbReference type="InterPro" id="IPR007296">
    <property type="entry name" value="DUF403"/>
</dbReference>
<evidence type="ECO:0000259" key="2">
    <source>
        <dbReference type="Pfam" id="PF14403"/>
    </source>
</evidence>
<dbReference type="AlphaFoldDB" id="B4CU14"/>
<organism evidence="3 4">
    <name type="scientific">Chthoniobacter flavus Ellin428</name>
    <dbReference type="NCBI Taxonomy" id="497964"/>
    <lineage>
        <taxon>Bacteria</taxon>
        <taxon>Pseudomonadati</taxon>
        <taxon>Verrucomicrobiota</taxon>
        <taxon>Spartobacteria</taxon>
        <taxon>Chthoniobacterales</taxon>
        <taxon>Chthoniobacteraceae</taxon>
        <taxon>Chthoniobacter</taxon>
    </lineage>
</organism>
<dbReference type="Pfam" id="PF04168">
    <property type="entry name" value="Alpha-E"/>
    <property type="match status" value="1"/>
</dbReference>
<dbReference type="EMBL" id="ABVL01000001">
    <property type="protein sequence ID" value="EDY22052.1"/>
    <property type="molecule type" value="Genomic_DNA"/>
</dbReference>
<feature type="domain" description="Circularly permuted ATP-grasp type 2" evidence="2">
    <location>
        <begin position="93"/>
        <end position="468"/>
    </location>
</feature>
<dbReference type="InParanoid" id="B4CU14"/>
<keyword evidence="4" id="KW-1185">Reference proteome</keyword>
<dbReference type="Gene3D" id="3.40.50.11290">
    <property type="match status" value="1"/>
</dbReference>
<dbReference type="RefSeq" id="WP_006977504.1">
    <property type="nucleotide sequence ID" value="NZ_ABVL01000001.1"/>
</dbReference>
<dbReference type="SUPFAM" id="SSF56059">
    <property type="entry name" value="Glutathione synthetase ATP-binding domain-like"/>
    <property type="match status" value="1"/>
</dbReference>
<dbReference type="InterPro" id="IPR025841">
    <property type="entry name" value="CP_ATPgrasp_2"/>
</dbReference>
<dbReference type="eggNOG" id="COG2308">
    <property type="taxonomic scope" value="Bacteria"/>
</dbReference>
<dbReference type="eggNOG" id="COG2307">
    <property type="taxonomic scope" value="Bacteria"/>
</dbReference>
<dbReference type="InterPro" id="IPR051680">
    <property type="entry name" value="ATP-dep_Glu-Cys_Ligase-2"/>
</dbReference>
<dbReference type="Gene3D" id="3.30.1490.270">
    <property type="match status" value="1"/>
</dbReference>
<dbReference type="PANTHER" id="PTHR34595:SF2">
    <property type="entry name" value="BLR2978 PROTEIN"/>
    <property type="match status" value="1"/>
</dbReference>
<dbReference type="STRING" id="497964.CfE428DRAFT_0177"/>